<reference evidence="9" key="2">
    <citation type="submission" date="2023-02" db="EMBL/GenBank/DDBJ databases">
        <authorList>
            <consortium name="DOE Joint Genome Institute"/>
            <person name="Mondo S.J."/>
            <person name="Chang Y."/>
            <person name="Wang Y."/>
            <person name="Ahrendt S."/>
            <person name="Andreopoulos W."/>
            <person name="Barry K."/>
            <person name="Beard J."/>
            <person name="Benny G.L."/>
            <person name="Blankenship S."/>
            <person name="Bonito G."/>
            <person name="Cuomo C."/>
            <person name="Desiro A."/>
            <person name="Gervers K.A."/>
            <person name="Hundley H."/>
            <person name="Kuo A."/>
            <person name="LaButti K."/>
            <person name="Lang B.F."/>
            <person name="Lipzen A."/>
            <person name="O'Donnell K."/>
            <person name="Pangilinan J."/>
            <person name="Reynolds N."/>
            <person name="Sandor L."/>
            <person name="Smith M.W."/>
            <person name="Tsang A."/>
            <person name="Grigoriev I.V."/>
            <person name="Stajich J.E."/>
            <person name="Spatafora J.W."/>
        </authorList>
    </citation>
    <scope>NUCLEOTIDE SEQUENCE</scope>
    <source>
        <strain evidence="9">RSA 2281</strain>
    </source>
</reference>
<evidence type="ECO:0000256" key="1">
    <source>
        <dbReference type="ARBA" id="ARBA00004123"/>
    </source>
</evidence>
<feature type="region of interest" description="Disordered" evidence="8">
    <location>
        <begin position="120"/>
        <end position="171"/>
    </location>
</feature>
<evidence type="ECO:0000256" key="6">
    <source>
        <dbReference type="ARBA" id="ARBA00023242"/>
    </source>
</evidence>
<keyword evidence="3" id="KW-0805">Transcription regulation</keyword>
<evidence type="ECO:0000256" key="2">
    <source>
        <dbReference type="ARBA" id="ARBA00005571"/>
    </source>
</evidence>
<keyword evidence="5" id="KW-0804">Transcription</keyword>
<evidence type="ECO:0000256" key="7">
    <source>
        <dbReference type="SAM" id="Coils"/>
    </source>
</evidence>
<name>A0AAD5PDS1_9FUNG</name>
<evidence type="ECO:0000256" key="8">
    <source>
        <dbReference type="SAM" id="MobiDB-lite"/>
    </source>
</evidence>
<comment type="caution">
    <text evidence="9">The sequence shown here is derived from an EMBL/GenBank/DDBJ whole genome shotgun (WGS) entry which is preliminary data.</text>
</comment>
<evidence type="ECO:0000313" key="10">
    <source>
        <dbReference type="Proteomes" id="UP001209540"/>
    </source>
</evidence>
<dbReference type="Pfam" id="PF11594">
    <property type="entry name" value="Med28"/>
    <property type="match status" value="1"/>
</dbReference>
<dbReference type="AlphaFoldDB" id="A0AAD5PDS1"/>
<keyword evidence="6" id="KW-0539">Nucleus</keyword>
<keyword evidence="4 7" id="KW-0175">Coiled coil</keyword>
<feature type="coiled-coil region" evidence="7">
    <location>
        <begin position="48"/>
        <end position="115"/>
    </location>
</feature>
<reference evidence="9" key="1">
    <citation type="journal article" date="2022" name="IScience">
        <title>Evolution of zygomycete secretomes and the origins of terrestrial fungal ecologies.</title>
        <authorList>
            <person name="Chang Y."/>
            <person name="Wang Y."/>
            <person name="Mondo S."/>
            <person name="Ahrendt S."/>
            <person name="Andreopoulos W."/>
            <person name="Barry K."/>
            <person name="Beard J."/>
            <person name="Benny G.L."/>
            <person name="Blankenship S."/>
            <person name="Bonito G."/>
            <person name="Cuomo C."/>
            <person name="Desiro A."/>
            <person name="Gervers K.A."/>
            <person name="Hundley H."/>
            <person name="Kuo A."/>
            <person name="LaButti K."/>
            <person name="Lang B.F."/>
            <person name="Lipzen A."/>
            <person name="O'Donnell K."/>
            <person name="Pangilinan J."/>
            <person name="Reynolds N."/>
            <person name="Sandor L."/>
            <person name="Smith M.E."/>
            <person name="Tsang A."/>
            <person name="Grigoriev I.V."/>
            <person name="Stajich J.E."/>
            <person name="Spatafora J.W."/>
        </authorList>
    </citation>
    <scope>NUCLEOTIDE SEQUENCE</scope>
    <source>
        <strain evidence="9">RSA 2281</strain>
    </source>
</reference>
<comment type="similarity">
    <text evidence="2">Belongs to the Mediator complex subunit 28 family.</text>
</comment>
<dbReference type="GO" id="GO:0005634">
    <property type="term" value="C:nucleus"/>
    <property type="evidence" value="ECO:0007669"/>
    <property type="project" value="UniProtKB-SubCell"/>
</dbReference>
<keyword evidence="10" id="KW-1185">Reference proteome</keyword>
<proteinExistence type="inferred from homology"/>
<organism evidence="9 10">
    <name type="scientific">Phascolomyces articulosus</name>
    <dbReference type="NCBI Taxonomy" id="60185"/>
    <lineage>
        <taxon>Eukaryota</taxon>
        <taxon>Fungi</taxon>
        <taxon>Fungi incertae sedis</taxon>
        <taxon>Mucoromycota</taxon>
        <taxon>Mucoromycotina</taxon>
        <taxon>Mucoromycetes</taxon>
        <taxon>Mucorales</taxon>
        <taxon>Lichtheimiaceae</taxon>
        <taxon>Phascolomyces</taxon>
    </lineage>
</organism>
<feature type="compositionally biased region" description="Acidic residues" evidence="8">
    <location>
        <begin position="154"/>
        <end position="171"/>
    </location>
</feature>
<evidence type="ECO:0000256" key="3">
    <source>
        <dbReference type="ARBA" id="ARBA00023015"/>
    </source>
</evidence>
<evidence type="ECO:0000313" key="9">
    <source>
        <dbReference type="EMBL" id="KAI9263278.1"/>
    </source>
</evidence>
<comment type="subcellular location">
    <subcellularLocation>
        <location evidence="1">Nucleus</location>
    </subcellularLocation>
</comment>
<dbReference type="Proteomes" id="UP001209540">
    <property type="component" value="Unassembled WGS sequence"/>
</dbReference>
<evidence type="ECO:0000256" key="5">
    <source>
        <dbReference type="ARBA" id="ARBA00023163"/>
    </source>
</evidence>
<dbReference type="InterPro" id="IPR021640">
    <property type="entry name" value="Mediator_Med28"/>
</dbReference>
<dbReference type="EMBL" id="JAIXMP010000013">
    <property type="protein sequence ID" value="KAI9263278.1"/>
    <property type="molecule type" value="Genomic_DNA"/>
</dbReference>
<gene>
    <name evidence="9" type="ORF">BDA99DRAFT_63366</name>
</gene>
<feature type="compositionally biased region" description="Basic and acidic residues" evidence="8">
    <location>
        <begin position="120"/>
        <end position="137"/>
    </location>
</feature>
<sequence length="171" mass="19959">MQTDQSQNLTQLVDGLSKQLHNCLEKILVDPSQSRDEVDDSKSLDGQLLELKATVLNLERNFKEIRLQALSDRKLAVQESVELLKRDIELKKSTIKKYSSKLEQWDQALPILEEKSRQVLKHRTDGKDFDEPVQHKYLEKKKKQQQQQSQQPPADDEEEDDDDEDAEFEEV</sequence>
<evidence type="ECO:0000256" key="4">
    <source>
        <dbReference type="ARBA" id="ARBA00023054"/>
    </source>
</evidence>
<protein>
    <submittedName>
        <fullName evidence="9">Uncharacterized protein</fullName>
    </submittedName>
</protein>
<accession>A0AAD5PDS1</accession>